<dbReference type="Gene3D" id="3.30.420.10">
    <property type="entry name" value="Ribonuclease H-like superfamily/Ribonuclease H"/>
    <property type="match status" value="1"/>
</dbReference>
<dbReference type="InterPro" id="IPR012337">
    <property type="entry name" value="RNaseH-like_sf"/>
</dbReference>
<dbReference type="PROSITE" id="PS50994">
    <property type="entry name" value="INTEGRASE"/>
    <property type="match status" value="1"/>
</dbReference>
<dbReference type="AlphaFoldDB" id="A0A284VL02"/>
<dbReference type="SUPFAM" id="SSF53098">
    <property type="entry name" value="Ribonuclease H-like"/>
    <property type="match status" value="1"/>
</dbReference>
<reference evidence="5" key="1">
    <citation type="submission" date="2017-06" db="EMBL/GenBank/DDBJ databases">
        <authorList>
            <person name="Cremers G."/>
        </authorList>
    </citation>
    <scope>NUCLEOTIDE SEQUENCE [LARGE SCALE GENOMIC DNA]</scope>
</reference>
<dbReference type="EMBL" id="FZMP01000047">
    <property type="protein sequence ID" value="SNQ59903.1"/>
    <property type="molecule type" value="Genomic_DNA"/>
</dbReference>
<dbReference type="GO" id="GO:0015074">
    <property type="term" value="P:DNA integration"/>
    <property type="evidence" value="ECO:0007669"/>
    <property type="project" value="InterPro"/>
</dbReference>
<dbReference type="Proteomes" id="UP000218615">
    <property type="component" value="Unassembled WGS sequence"/>
</dbReference>
<accession>A0A284VL02</accession>
<dbReference type="GO" id="GO:0003676">
    <property type="term" value="F:nucleic acid binding"/>
    <property type="evidence" value="ECO:0007669"/>
    <property type="project" value="InterPro"/>
</dbReference>
<evidence type="ECO:0000259" key="2">
    <source>
        <dbReference type="PROSITE" id="PS50966"/>
    </source>
</evidence>
<dbReference type="Pfam" id="PF13610">
    <property type="entry name" value="DDE_Tnp_IS240"/>
    <property type="match status" value="1"/>
</dbReference>
<evidence type="ECO:0000313" key="4">
    <source>
        <dbReference type="EMBL" id="SNQ59903.1"/>
    </source>
</evidence>
<dbReference type="PANTHER" id="PTHR35528">
    <property type="entry name" value="BLL1675 PROTEIN"/>
    <property type="match status" value="1"/>
</dbReference>
<evidence type="ECO:0000313" key="5">
    <source>
        <dbReference type="Proteomes" id="UP000218615"/>
    </source>
</evidence>
<dbReference type="OrthoDB" id="43045at2157"/>
<feature type="domain" description="SWIM-type" evidence="2">
    <location>
        <begin position="36"/>
        <end position="81"/>
    </location>
</feature>
<dbReference type="Pfam" id="PF04434">
    <property type="entry name" value="SWIM"/>
    <property type="match status" value="1"/>
</dbReference>
<evidence type="ECO:0000259" key="3">
    <source>
        <dbReference type="PROSITE" id="PS50994"/>
    </source>
</evidence>
<dbReference type="InterPro" id="IPR052183">
    <property type="entry name" value="IS_Transposase"/>
</dbReference>
<evidence type="ECO:0000256" key="1">
    <source>
        <dbReference type="PROSITE-ProRule" id="PRU00325"/>
    </source>
</evidence>
<sequence length="386" mass="44528">MSDNTTNPQTIGTREDRGKAIAEKQGQILRINDKSYKVKSQSSETLYDVVSTEIGWKCSCPDHQTRGVKCKHIYAVEFSFNLREQVKKSVTIQPVVISKCLYCHSTNIRKDGLRHNKSGDIQRFECLDCHKTFSINIGFEKMKHNPQAVTTAMQLYFSGESLRHTKESLKLLGVYVSHKTIHNWIEKYTTLMKQYVDKLKPDVGNTWRADEVFVKFSGNMKYLFALMDDETRYWIAQEVADTKYKHDARALFHKGKEIAGKRPNVLITDGLPSYHNAFYWEFYTNTRPQSMHINAIKLDGDMNNNAMERANGEVRDREKVMRGLKNKNTPILKGYQIFHNYMRPHEGLNGKTPAEACGIKVEGDNKWITLIQNASHKEHQKNNGVQ</sequence>
<dbReference type="InterPro" id="IPR032874">
    <property type="entry name" value="DDE_dom"/>
</dbReference>
<organism evidence="4 5">
    <name type="scientific">Candidatus Methanoperedens nitratireducens</name>
    <dbReference type="NCBI Taxonomy" id="1392998"/>
    <lineage>
        <taxon>Archaea</taxon>
        <taxon>Methanobacteriati</taxon>
        <taxon>Methanobacteriota</taxon>
        <taxon>Stenosarchaea group</taxon>
        <taxon>Methanomicrobia</taxon>
        <taxon>Methanosarcinales</taxon>
        <taxon>ANME-2 cluster</taxon>
        <taxon>Candidatus Methanoperedentaceae</taxon>
        <taxon>Candidatus Methanoperedens</taxon>
    </lineage>
</organism>
<keyword evidence="1" id="KW-0862">Zinc</keyword>
<keyword evidence="1" id="KW-0479">Metal-binding</keyword>
<name>A0A284VL02_9EURY</name>
<dbReference type="InterPro" id="IPR001584">
    <property type="entry name" value="Integrase_cat-core"/>
</dbReference>
<dbReference type="RefSeq" id="WP_218837898.1">
    <property type="nucleotide sequence ID" value="NZ_FZMP01000047.1"/>
</dbReference>
<dbReference type="GO" id="GO:0008270">
    <property type="term" value="F:zinc ion binding"/>
    <property type="evidence" value="ECO:0007669"/>
    <property type="project" value="UniProtKB-KW"/>
</dbReference>
<gene>
    <name evidence="4" type="ORF">MNV_1400003</name>
</gene>
<protein>
    <submittedName>
        <fullName evidence="4">Transposase</fullName>
    </submittedName>
</protein>
<feature type="domain" description="Integrase catalytic" evidence="3">
    <location>
        <begin position="197"/>
        <end position="361"/>
    </location>
</feature>
<dbReference type="PANTHER" id="PTHR35528:SF3">
    <property type="entry name" value="BLL1675 PROTEIN"/>
    <property type="match status" value="1"/>
</dbReference>
<proteinExistence type="predicted"/>
<keyword evidence="5" id="KW-1185">Reference proteome</keyword>
<dbReference type="InterPro" id="IPR036397">
    <property type="entry name" value="RNaseH_sf"/>
</dbReference>
<keyword evidence="1" id="KW-0863">Zinc-finger</keyword>
<dbReference type="SUPFAM" id="SSF48695">
    <property type="entry name" value="Multiheme cytochromes"/>
    <property type="match status" value="1"/>
</dbReference>
<dbReference type="InterPro" id="IPR007527">
    <property type="entry name" value="Znf_SWIM"/>
</dbReference>
<dbReference type="InterPro" id="IPR036280">
    <property type="entry name" value="Multihaem_cyt_sf"/>
</dbReference>
<dbReference type="PROSITE" id="PS50966">
    <property type="entry name" value="ZF_SWIM"/>
    <property type="match status" value="1"/>
</dbReference>